<name>A0A090IIG5_9GAMM</name>
<dbReference type="AlphaFoldDB" id="A0A090IIG5"/>
<evidence type="ECO:0000313" key="1">
    <source>
        <dbReference type="EMBL" id="CED70291.1"/>
    </source>
</evidence>
<dbReference type="HOGENOM" id="CLU_023845_8_0_6"/>
<gene>
    <name evidence="1" type="ORF">AWOD_I_0196</name>
</gene>
<dbReference type="PATRIC" id="fig|80852.17.peg.202"/>
<dbReference type="GeneID" id="28539726"/>
<dbReference type="Gene3D" id="3.90.550.10">
    <property type="entry name" value="Spore Coat Polysaccharide Biosynthesis Protein SpsA, Chain A"/>
    <property type="match status" value="1"/>
</dbReference>
<organism evidence="1 2">
    <name type="scientific">Aliivibrio wodanis</name>
    <dbReference type="NCBI Taxonomy" id="80852"/>
    <lineage>
        <taxon>Bacteria</taxon>
        <taxon>Pseudomonadati</taxon>
        <taxon>Pseudomonadota</taxon>
        <taxon>Gammaproteobacteria</taxon>
        <taxon>Vibrionales</taxon>
        <taxon>Vibrionaceae</taxon>
        <taxon>Aliivibrio</taxon>
    </lineage>
</organism>
<dbReference type="KEGG" id="awd:AWOD_I_0196"/>
<dbReference type="EMBL" id="LN554846">
    <property type="protein sequence ID" value="CED70291.1"/>
    <property type="molecule type" value="Genomic_DNA"/>
</dbReference>
<sequence length="265" mass="31328">MKIFISVISHHHHDVIINLNSINRIANIGNIEVVLRDNLPVSKLKVFCAKHNLHYLPNKYEAGFSENNNLNYLYCVEELGMKPTDYFILMNPDILITEENIPVFMHEIFNCSDELCVANLFLDRQEIAQDDNIRYYPKLSNFLKNYLFNDRSTVIKRNKALPEDAGYWGSGSFLCIKSSLYQELNGFDERYHMYCEDIDFCYRAAQKGITPTYLPNLRAVHFRRRDSKRFLTKYFFWHVQSVFLYMLSAKGWRKMKSCLKVEGKR</sequence>
<dbReference type="GO" id="GO:0016740">
    <property type="term" value="F:transferase activity"/>
    <property type="evidence" value="ECO:0007669"/>
    <property type="project" value="UniProtKB-KW"/>
</dbReference>
<keyword evidence="2" id="KW-1185">Reference proteome</keyword>
<dbReference type="PANTHER" id="PTHR43179:SF7">
    <property type="entry name" value="RHAMNOSYLTRANSFERASE WBBL"/>
    <property type="match status" value="1"/>
</dbReference>
<dbReference type="InterPro" id="IPR029044">
    <property type="entry name" value="Nucleotide-diphossugar_trans"/>
</dbReference>
<dbReference type="OrthoDB" id="5291101at2"/>
<keyword evidence="1" id="KW-0808">Transferase</keyword>
<dbReference type="STRING" id="80852.AWOD_I_0196"/>
<evidence type="ECO:0000313" key="2">
    <source>
        <dbReference type="Proteomes" id="UP000032427"/>
    </source>
</evidence>
<dbReference type="Proteomes" id="UP000032427">
    <property type="component" value="Chromosome 1"/>
</dbReference>
<protein>
    <submittedName>
        <fullName evidence="1">Putative rhamnosyl transferase</fullName>
    </submittedName>
</protein>
<dbReference type="PANTHER" id="PTHR43179">
    <property type="entry name" value="RHAMNOSYLTRANSFERASE WBBL"/>
    <property type="match status" value="1"/>
</dbReference>
<reference evidence="2" key="1">
    <citation type="submission" date="2014-09" db="EMBL/GenBank/DDBJ databases">
        <authorList>
            <person name="Hjerde E."/>
        </authorList>
    </citation>
    <scope>NUCLEOTIDE SEQUENCE [LARGE SCALE GENOMIC DNA]</scope>
    <source>
        <strain evidence="2">06/09/139</strain>
    </source>
</reference>
<dbReference type="SUPFAM" id="SSF53448">
    <property type="entry name" value="Nucleotide-diphospho-sugar transferases"/>
    <property type="match status" value="1"/>
</dbReference>
<proteinExistence type="predicted"/>
<accession>A0A090IIG5</accession>